<accession>A0ABD3GT81</accession>
<evidence type="ECO:0008006" key="3">
    <source>
        <dbReference type="Google" id="ProtNLM"/>
    </source>
</evidence>
<proteinExistence type="predicted"/>
<organism evidence="1 2">
    <name type="scientific">Riccia sorocarpa</name>
    <dbReference type="NCBI Taxonomy" id="122646"/>
    <lineage>
        <taxon>Eukaryota</taxon>
        <taxon>Viridiplantae</taxon>
        <taxon>Streptophyta</taxon>
        <taxon>Embryophyta</taxon>
        <taxon>Marchantiophyta</taxon>
        <taxon>Marchantiopsida</taxon>
        <taxon>Marchantiidae</taxon>
        <taxon>Marchantiales</taxon>
        <taxon>Ricciaceae</taxon>
        <taxon>Riccia</taxon>
    </lineage>
</organism>
<keyword evidence="2" id="KW-1185">Reference proteome</keyword>
<name>A0ABD3GT81_9MARC</name>
<protein>
    <recommendedName>
        <fullName evidence="3">PH domain-containing protein</fullName>
    </recommendedName>
</protein>
<evidence type="ECO:0000313" key="1">
    <source>
        <dbReference type="EMBL" id="KAL3681382.1"/>
    </source>
</evidence>
<dbReference type="EMBL" id="JBJQOH010000007">
    <property type="protein sequence ID" value="KAL3681382.1"/>
    <property type="molecule type" value="Genomic_DNA"/>
</dbReference>
<sequence length="117" mass="13081">MGDEKAQTREWISELRELCYTRELPTPINTAVQITMAAITSKTVHELIQQLDKAAVTVNKDDSEEFENGDGNCHAALLIESLGIDNWVQLFHTFTTKGEEATLAAIRLLHDELPAML</sequence>
<dbReference type="AlphaFoldDB" id="A0ABD3GT81"/>
<reference evidence="1 2" key="1">
    <citation type="submission" date="2024-09" db="EMBL/GenBank/DDBJ databases">
        <title>Chromosome-scale assembly of Riccia sorocarpa.</title>
        <authorList>
            <person name="Paukszto L."/>
        </authorList>
    </citation>
    <scope>NUCLEOTIDE SEQUENCE [LARGE SCALE GENOMIC DNA]</scope>
    <source>
        <strain evidence="1">LP-2024</strain>
        <tissue evidence="1">Aerial parts of the thallus</tissue>
    </source>
</reference>
<comment type="caution">
    <text evidence="1">The sequence shown here is derived from an EMBL/GenBank/DDBJ whole genome shotgun (WGS) entry which is preliminary data.</text>
</comment>
<evidence type="ECO:0000313" key="2">
    <source>
        <dbReference type="Proteomes" id="UP001633002"/>
    </source>
</evidence>
<dbReference type="Proteomes" id="UP001633002">
    <property type="component" value="Unassembled WGS sequence"/>
</dbReference>
<gene>
    <name evidence="1" type="ORF">R1sor_024338</name>
</gene>